<accession>A0A2Z3HBD4</accession>
<gene>
    <name evidence="2" type="ORF">C1280_26910</name>
</gene>
<dbReference type="KEGG" id="gog:C1280_26910"/>
<evidence type="ECO:0000313" key="3">
    <source>
        <dbReference type="Proteomes" id="UP000245802"/>
    </source>
</evidence>
<name>A0A2Z3HBD4_9BACT</name>
<keyword evidence="3" id="KW-1185">Reference proteome</keyword>
<dbReference type="RefSeq" id="WP_010034364.1">
    <property type="nucleotide sequence ID" value="NZ_CP025958.1"/>
</dbReference>
<evidence type="ECO:0000256" key="1">
    <source>
        <dbReference type="SAM" id="MobiDB-lite"/>
    </source>
</evidence>
<sequence length="281" mass="30246">MVGLNGITKRKVIMANEAEADAAVVNDMLAQMARDVAGESESGAAVAERMRRAEPARTTTPHKRQGPEPMPVASKASLPAPVPFPARTGVAIVGLPDPNKEPEVVEAQAGLTRLSEQRLALVAEITALETALGLKPGASAKDVEKLAVQLLAAGQSDADIETLERLRTRVRRLAGAEEIASKKVRDARELAVRRLSAEAAQRELVPACRAKALALLALIKCDWEERGAADRLRAGGFNPPPATFHSDLLDHWQNRIVCNLVQEGHLTREEVLVVMPYLHGI</sequence>
<feature type="region of interest" description="Disordered" evidence="1">
    <location>
        <begin position="40"/>
        <end position="73"/>
    </location>
</feature>
<organism evidence="2 3">
    <name type="scientific">Gemmata obscuriglobus</name>
    <dbReference type="NCBI Taxonomy" id="114"/>
    <lineage>
        <taxon>Bacteria</taxon>
        <taxon>Pseudomonadati</taxon>
        <taxon>Planctomycetota</taxon>
        <taxon>Planctomycetia</taxon>
        <taxon>Gemmatales</taxon>
        <taxon>Gemmataceae</taxon>
        <taxon>Gemmata</taxon>
    </lineage>
</organism>
<protein>
    <submittedName>
        <fullName evidence="2">Uncharacterized protein</fullName>
    </submittedName>
</protein>
<proteinExistence type="predicted"/>
<dbReference type="AlphaFoldDB" id="A0A2Z3HBD4"/>
<dbReference type="EMBL" id="CP025958">
    <property type="protein sequence ID" value="AWM40275.1"/>
    <property type="molecule type" value="Genomic_DNA"/>
</dbReference>
<dbReference type="Proteomes" id="UP000245802">
    <property type="component" value="Chromosome"/>
</dbReference>
<evidence type="ECO:0000313" key="2">
    <source>
        <dbReference type="EMBL" id="AWM40275.1"/>
    </source>
</evidence>
<reference evidence="2 3" key="1">
    <citation type="submission" date="2018-01" db="EMBL/GenBank/DDBJ databases">
        <title>G. obscuriglobus.</title>
        <authorList>
            <person name="Franke J."/>
            <person name="Blomberg W."/>
            <person name="Selmecki A."/>
        </authorList>
    </citation>
    <scope>NUCLEOTIDE SEQUENCE [LARGE SCALE GENOMIC DNA]</scope>
    <source>
        <strain evidence="2 3">DSM 5831</strain>
    </source>
</reference>